<evidence type="ECO:0000259" key="6">
    <source>
        <dbReference type="PROSITE" id="PS50835"/>
    </source>
</evidence>
<dbReference type="GO" id="GO:0016020">
    <property type="term" value="C:membrane"/>
    <property type="evidence" value="ECO:0007669"/>
    <property type="project" value="UniProtKB-SubCell"/>
</dbReference>
<evidence type="ECO:0000313" key="8">
    <source>
        <dbReference type="Proteomes" id="UP000567872"/>
    </source>
</evidence>
<dbReference type="Pfam" id="PF07679">
    <property type="entry name" value="I-set"/>
    <property type="match status" value="1"/>
</dbReference>
<name>A0A7K9VA41_ANSSE</name>
<keyword evidence="5" id="KW-1133">Transmembrane helix</keyword>
<protein>
    <submittedName>
        <fullName evidence="7">HECA2 protein</fullName>
    </submittedName>
</protein>
<keyword evidence="4" id="KW-0325">Glycoprotein</keyword>
<dbReference type="OrthoDB" id="6353782at2759"/>
<dbReference type="Gene3D" id="2.60.40.10">
    <property type="entry name" value="Immunoglobulins"/>
    <property type="match status" value="2"/>
</dbReference>
<dbReference type="PANTHER" id="PTHR12080">
    <property type="entry name" value="SIGNALING LYMPHOCYTIC ACTIVATION MOLECULE"/>
    <property type="match status" value="1"/>
</dbReference>
<keyword evidence="2" id="KW-0732">Signal</keyword>
<comment type="caution">
    <text evidence="7">The sequence shown here is derived from an EMBL/GenBank/DDBJ whole genome shotgun (WGS) entry which is preliminary data.</text>
</comment>
<dbReference type="EMBL" id="VXAA01004715">
    <property type="protein sequence ID" value="NXI69787.1"/>
    <property type="molecule type" value="Genomic_DNA"/>
</dbReference>
<evidence type="ECO:0000256" key="1">
    <source>
        <dbReference type="ARBA" id="ARBA00004370"/>
    </source>
</evidence>
<accession>A0A7K9VA41</accession>
<evidence type="ECO:0000256" key="2">
    <source>
        <dbReference type="ARBA" id="ARBA00022729"/>
    </source>
</evidence>
<reference evidence="7 8" key="1">
    <citation type="submission" date="2019-09" db="EMBL/GenBank/DDBJ databases">
        <title>Bird 10,000 Genomes (B10K) Project - Family phase.</title>
        <authorList>
            <person name="Zhang G."/>
        </authorList>
    </citation>
    <scope>NUCLEOTIDE SEQUENCE [LARGE SCALE GENOMIC DNA]</scope>
    <source>
        <strain evidence="7">B10K-DU-001-57</strain>
        <tissue evidence="7">Muscle</tissue>
    </source>
</reference>
<dbReference type="PANTHER" id="PTHR12080:SF59">
    <property type="entry name" value="HEPATIC AND GLIAL CELL ADHESION MOLECULE"/>
    <property type="match status" value="1"/>
</dbReference>
<organism evidence="7 8">
    <name type="scientific">Anseranas semipalmata</name>
    <name type="common">Magpie goose</name>
    <name type="synonym">Anas semipalmata</name>
    <dbReference type="NCBI Taxonomy" id="8851"/>
    <lineage>
        <taxon>Eukaryota</taxon>
        <taxon>Metazoa</taxon>
        <taxon>Chordata</taxon>
        <taxon>Craniata</taxon>
        <taxon>Vertebrata</taxon>
        <taxon>Euteleostomi</taxon>
        <taxon>Archelosauria</taxon>
        <taxon>Archosauria</taxon>
        <taxon>Dinosauria</taxon>
        <taxon>Saurischia</taxon>
        <taxon>Theropoda</taxon>
        <taxon>Coelurosauria</taxon>
        <taxon>Aves</taxon>
        <taxon>Neognathae</taxon>
        <taxon>Galloanserae</taxon>
        <taxon>Anseriformes</taxon>
        <taxon>Anseranatidae</taxon>
        <taxon>Anseranas</taxon>
    </lineage>
</organism>
<feature type="non-terminal residue" evidence="7">
    <location>
        <position position="338"/>
    </location>
</feature>
<dbReference type="PROSITE" id="PS50835">
    <property type="entry name" value="IG_LIKE"/>
    <property type="match status" value="1"/>
</dbReference>
<dbReference type="InterPro" id="IPR007110">
    <property type="entry name" value="Ig-like_dom"/>
</dbReference>
<feature type="domain" description="Ig-like" evidence="6">
    <location>
        <begin position="119"/>
        <end position="203"/>
    </location>
</feature>
<dbReference type="Proteomes" id="UP000567872">
    <property type="component" value="Unassembled WGS sequence"/>
</dbReference>
<feature type="non-terminal residue" evidence="7">
    <location>
        <position position="1"/>
    </location>
</feature>
<proteinExistence type="predicted"/>
<dbReference type="SUPFAM" id="SSF48726">
    <property type="entry name" value="Immunoglobulin"/>
    <property type="match status" value="2"/>
</dbReference>
<keyword evidence="5" id="KW-0812">Transmembrane</keyword>
<dbReference type="CDD" id="cd00096">
    <property type="entry name" value="Ig"/>
    <property type="match status" value="1"/>
</dbReference>
<gene>
    <name evidence="7" type="primary">Hepacam2_0</name>
    <name evidence="7" type="ORF">ANSSEM_R00822</name>
</gene>
<feature type="transmembrane region" description="Helical" evidence="5">
    <location>
        <begin position="254"/>
        <end position="274"/>
    </location>
</feature>
<sequence>LLLLLHGSSIAVEIAERRLAEEGSSVMMHAPAIKNVNFTEWEYIRDGTPEFILQYYADTQSSTVYSAYQDRVVFYPKNGSLLLQKLREMDSGVYKATVDLMQDKARTTLLEVIKPMPQPKLLSTSNLAGSLIELTCMLPQGTVAAVSWKKDGHPLPPEKCYQLTQNTTTLQIRKADKSDCGSYSCNISNAVSWKEAALDLIVTGLTATLHAAQRMTIAALVLTAISAFSFVIWLRQPGKCRLGKKAWRWLMMSIKGLLCISSVLLLAASIIWMWEEGRHVIVYITATTLVVNLFFTSLLLHNFHQLHERGCSEAVDLTISYIPAALAALLMLSLLFLW</sequence>
<evidence type="ECO:0000256" key="5">
    <source>
        <dbReference type="SAM" id="Phobius"/>
    </source>
</evidence>
<dbReference type="GO" id="GO:0005911">
    <property type="term" value="C:cell-cell junction"/>
    <property type="evidence" value="ECO:0007669"/>
    <property type="project" value="TreeGrafter"/>
</dbReference>
<dbReference type="InterPro" id="IPR013098">
    <property type="entry name" value="Ig_I-set"/>
</dbReference>
<dbReference type="InterPro" id="IPR015631">
    <property type="entry name" value="CD2/SLAM_rcpt"/>
</dbReference>
<dbReference type="SMART" id="SM00408">
    <property type="entry name" value="IGc2"/>
    <property type="match status" value="1"/>
</dbReference>
<comment type="subcellular location">
    <subcellularLocation>
        <location evidence="1">Membrane</location>
    </subcellularLocation>
</comment>
<keyword evidence="8" id="KW-1185">Reference proteome</keyword>
<evidence type="ECO:0000256" key="3">
    <source>
        <dbReference type="ARBA" id="ARBA00023136"/>
    </source>
</evidence>
<feature type="transmembrane region" description="Helical" evidence="5">
    <location>
        <begin position="280"/>
        <end position="303"/>
    </location>
</feature>
<feature type="transmembrane region" description="Helical" evidence="5">
    <location>
        <begin position="315"/>
        <end position="337"/>
    </location>
</feature>
<dbReference type="InterPro" id="IPR003599">
    <property type="entry name" value="Ig_sub"/>
</dbReference>
<dbReference type="SMART" id="SM00409">
    <property type="entry name" value="IG"/>
    <property type="match status" value="2"/>
</dbReference>
<evidence type="ECO:0000256" key="4">
    <source>
        <dbReference type="ARBA" id="ARBA00023180"/>
    </source>
</evidence>
<evidence type="ECO:0000313" key="7">
    <source>
        <dbReference type="EMBL" id="NXI69787.1"/>
    </source>
</evidence>
<dbReference type="AlphaFoldDB" id="A0A7K9VA41"/>
<dbReference type="InterPro" id="IPR003598">
    <property type="entry name" value="Ig_sub2"/>
</dbReference>
<feature type="transmembrane region" description="Helical" evidence="5">
    <location>
        <begin position="215"/>
        <end position="234"/>
    </location>
</feature>
<dbReference type="InterPro" id="IPR036179">
    <property type="entry name" value="Ig-like_dom_sf"/>
</dbReference>
<keyword evidence="3 5" id="KW-0472">Membrane</keyword>
<dbReference type="InterPro" id="IPR013783">
    <property type="entry name" value="Ig-like_fold"/>
</dbReference>